<sequence length="318" mass="35989">IVINSYTIYDGGLRDLGHGIYLSSSKLNHSCRPNAVATYHGVKLLVKAVRDIPDGTHDKVFITYINQMSPLEDRQEALGKQYYFQCACEKCNDKEIIENEISFCCPNSQCCGAVSLNKNRVFGSCRLCGKSDFPANLRDRALAVLDACKTRLGQIEEERKDNKWKEMLDGCEDLLRKSAGILHANNIYLVGVLDGAFCAAIYVKEYELAAKYGARTLDPYRLYYGDNSWNVALHLFTVGRMQLQLKDRTKALKLLKMSRKILAVTHATEHKIYKRGALTEERCREELRIVSILKPGAVFTNLDFLYLQNVSTPPTENK</sequence>
<gene>
    <name evidence="1" type="ORF">DPMN_067235</name>
</gene>
<dbReference type="EMBL" id="JAIWYP010000014">
    <property type="protein sequence ID" value="KAH3707819.1"/>
    <property type="molecule type" value="Genomic_DNA"/>
</dbReference>
<proteinExistence type="predicted"/>
<evidence type="ECO:0008006" key="3">
    <source>
        <dbReference type="Google" id="ProtNLM"/>
    </source>
</evidence>
<dbReference type="AlphaFoldDB" id="A0A9D3Z0E1"/>
<dbReference type="PANTHER" id="PTHR12197:SF251">
    <property type="entry name" value="EG:BACR7C10.4 PROTEIN"/>
    <property type="match status" value="1"/>
</dbReference>
<dbReference type="InterPro" id="IPR050869">
    <property type="entry name" value="H3K4_H4K5_MeTrfase"/>
</dbReference>
<dbReference type="Proteomes" id="UP000828390">
    <property type="component" value="Unassembled WGS sequence"/>
</dbReference>
<evidence type="ECO:0000313" key="1">
    <source>
        <dbReference type="EMBL" id="KAH3707819.1"/>
    </source>
</evidence>
<evidence type="ECO:0000313" key="2">
    <source>
        <dbReference type="Proteomes" id="UP000828390"/>
    </source>
</evidence>
<feature type="non-terminal residue" evidence="1">
    <location>
        <position position="1"/>
    </location>
</feature>
<reference evidence="1" key="1">
    <citation type="journal article" date="2019" name="bioRxiv">
        <title>The Genome of the Zebra Mussel, Dreissena polymorpha: A Resource for Invasive Species Research.</title>
        <authorList>
            <person name="McCartney M.A."/>
            <person name="Auch B."/>
            <person name="Kono T."/>
            <person name="Mallez S."/>
            <person name="Zhang Y."/>
            <person name="Obille A."/>
            <person name="Becker A."/>
            <person name="Abrahante J.E."/>
            <person name="Garbe J."/>
            <person name="Badalamenti J.P."/>
            <person name="Herman A."/>
            <person name="Mangelson H."/>
            <person name="Liachko I."/>
            <person name="Sullivan S."/>
            <person name="Sone E.D."/>
            <person name="Koren S."/>
            <person name="Silverstein K.A.T."/>
            <person name="Beckman K.B."/>
            <person name="Gohl D.M."/>
        </authorList>
    </citation>
    <scope>NUCLEOTIDE SEQUENCE</scope>
    <source>
        <strain evidence="1">Duluth1</strain>
        <tissue evidence="1">Whole animal</tissue>
    </source>
</reference>
<dbReference type="Gene3D" id="2.170.270.10">
    <property type="entry name" value="SET domain"/>
    <property type="match status" value="1"/>
</dbReference>
<dbReference type="Gene3D" id="1.25.40.970">
    <property type="match status" value="1"/>
</dbReference>
<dbReference type="SUPFAM" id="SSF82199">
    <property type="entry name" value="SET domain"/>
    <property type="match status" value="1"/>
</dbReference>
<accession>A0A9D3Z0E1</accession>
<dbReference type="InterPro" id="IPR011990">
    <property type="entry name" value="TPR-like_helical_dom_sf"/>
</dbReference>
<organism evidence="1 2">
    <name type="scientific">Dreissena polymorpha</name>
    <name type="common">Zebra mussel</name>
    <name type="synonym">Mytilus polymorpha</name>
    <dbReference type="NCBI Taxonomy" id="45954"/>
    <lineage>
        <taxon>Eukaryota</taxon>
        <taxon>Metazoa</taxon>
        <taxon>Spiralia</taxon>
        <taxon>Lophotrochozoa</taxon>
        <taxon>Mollusca</taxon>
        <taxon>Bivalvia</taxon>
        <taxon>Autobranchia</taxon>
        <taxon>Heteroconchia</taxon>
        <taxon>Euheterodonta</taxon>
        <taxon>Imparidentia</taxon>
        <taxon>Neoheterodontei</taxon>
        <taxon>Myida</taxon>
        <taxon>Dreissenoidea</taxon>
        <taxon>Dreissenidae</taxon>
        <taxon>Dreissena</taxon>
    </lineage>
</organism>
<reference evidence="1" key="2">
    <citation type="submission" date="2020-11" db="EMBL/GenBank/DDBJ databases">
        <authorList>
            <person name="McCartney M.A."/>
            <person name="Auch B."/>
            <person name="Kono T."/>
            <person name="Mallez S."/>
            <person name="Becker A."/>
            <person name="Gohl D.M."/>
            <person name="Silverstein K.A.T."/>
            <person name="Koren S."/>
            <person name="Bechman K.B."/>
            <person name="Herman A."/>
            <person name="Abrahante J.E."/>
            <person name="Garbe J."/>
        </authorList>
    </citation>
    <scope>NUCLEOTIDE SEQUENCE</scope>
    <source>
        <strain evidence="1">Duluth1</strain>
        <tissue evidence="1">Whole animal</tissue>
    </source>
</reference>
<dbReference type="Gene3D" id="1.25.40.10">
    <property type="entry name" value="Tetratricopeptide repeat domain"/>
    <property type="match status" value="1"/>
</dbReference>
<name>A0A9D3Z0E1_DREPO</name>
<comment type="caution">
    <text evidence="1">The sequence shown here is derived from an EMBL/GenBank/DDBJ whole genome shotgun (WGS) entry which is preliminary data.</text>
</comment>
<dbReference type="InterPro" id="IPR046341">
    <property type="entry name" value="SET_dom_sf"/>
</dbReference>
<keyword evidence="2" id="KW-1185">Reference proteome</keyword>
<protein>
    <recommendedName>
        <fullName evidence="3">SET domain-containing protein</fullName>
    </recommendedName>
</protein>
<dbReference type="GO" id="GO:0005634">
    <property type="term" value="C:nucleus"/>
    <property type="evidence" value="ECO:0007669"/>
    <property type="project" value="TreeGrafter"/>
</dbReference>
<dbReference type="PANTHER" id="PTHR12197">
    <property type="entry name" value="HISTONE-LYSINE N-METHYLTRANSFERASE SMYD"/>
    <property type="match status" value="1"/>
</dbReference>